<evidence type="ECO:0000313" key="2">
    <source>
        <dbReference type="EMBL" id="KAJ6852948.1"/>
    </source>
</evidence>
<keyword evidence="3" id="KW-1185">Reference proteome</keyword>
<dbReference type="EMBL" id="JANAVB010001396">
    <property type="protein sequence ID" value="KAJ6852948.1"/>
    <property type="molecule type" value="Genomic_DNA"/>
</dbReference>
<reference evidence="2" key="1">
    <citation type="journal article" date="2023" name="GigaByte">
        <title>Genome assembly of the bearded iris, Iris pallida Lam.</title>
        <authorList>
            <person name="Bruccoleri R.E."/>
            <person name="Oakeley E.J."/>
            <person name="Faust A.M.E."/>
            <person name="Altorfer M."/>
            <person name="Dessus-Babus S."/>
            <person name="Burckhardt D."/>
            <person name="Oertli M."/>
            <person name="Naumann U."/>
            <person name="Petersen F."/>
            <person name="Wong J."/>
        </authorList>
    </citation>
    <scope>NUCLEOTIDE SEQUENCE</scope>
    <source>
        <strain evidence="2">GSM-AAB239-AS_SAM_17_03QT</strain>
    </source>
</reference>
<feature type="region of interest" description="Disordered" evidence="1">
    <location>
        <begin position="1"/>
        <end position="159"/>
    </location>
</feature>
<feature type="compositionally biased region" description="Basic and acidic residues" evidence="1">
    <location>
        <begin position="42"/>
        <end position="53"/>
    </location>
</feature>
<protein>
    <submittedName>
        <fullName evidence="2">Pollen-specific leucine-rich repeat extensin-like protein 4</fullName>
    </submittedName>
</protein>
<gene>
    <name evidence="2" type="ORF">M6B38_252340</name>
</gene>
<dbReference type="Proteomes" id="UP001140949">
    <property type="component" value="Unassembled WGS sequence"/>
</dbReference>
<organism evidence="2 3">
    <name type="scientific">Iris pallida</name>
    <name type="common">Sweet iris</name>
    <dbReference type="NCBI Taxonomy" id="29817"/>
    <lineage>
        <taxon>Eukaryota</taxon>
        <taxon>Viridiplantae</taxon>
        <taxon>Streptophyta</taxon>
        <taxon>Embryophyta</taxon>
        <taxon>Tracheophyta</taxon>
        <taxon>Spermatophyta</taxon>
        <taxon>Magnoliopsida</taxon>
        <taxon>Liliopsida</taxon>
        <taxon>Asparagales</taxon>
        <taxon>Iridaceae</taxon>
        <taxon>Iridoideae</taxon>
        <taxon>Irideae</taxon>
        <taxon>Iris</taxon>
    </lineage>
</organism>
<proteinExistence type="predicted"/>
<name>A0AAX6IIQ1_IRIPA</name>
<evidence type="ECO:0000256" key="1">
    <source>
        <dbReference type="SAM" id="MobiDB-lite"/>
    </source>
</evidence>
<reference evidence="2" key="2">
    <citation type="submission" date="2023-04" db="EMBL/GenBank/DDBJ databases">
        <authorList>
            <person name="Bruccoleri R.E."/>
            <person name="Oakeley E.J."/>
            <person name="Faust A.-M."/>
            <person name="Dessus-Babus S."/>
            <person name="Altorfer M."/>
            <person name="Burckhardt D."/>
            <person name="Oertli M."/>
            <person name="Naumann U."/>
            <person name="Petersen F."/>
            <person name="Wong J."/>
        </authorList>
    </citation>
    <scope>NUCLEOTIDE SEQUENCE</scope>
    <source>
        <strain evidence="2">GSM-AAB239-AS_SAM_17_03QT</strain>
        <tissue evidence="2">Leaf</tissue>
    </source>
</reference>
<comment type="caution">
    <text evidence="2">The sequence shown here is derived from an EMBL/GenBank/DDBJ whole genome shotgun (WGS) entry which is preliminary data.</text>
</comment>
<sequence length="159" mass="17065">MALPCSSPRPLPALVTSSRSKSARHPRLYASHQNDAPPSAHRHGEPALTDRRASHLRQGLRPPWRPTPVASATSICRPVVPPPPGRAGHDRTSEPTSRAPWSSPPGVRRRRAPPISVQRHRDPSPGPARRPPELLRPNNPVLAVAPLASGDSGVFAGQT</sequence>
<evidence type="ECO:0000313" key="3">
    <source>
        <dbReference type="Proteomes" id="UP001140949"/>
    </source>
</evidence>
<dbReference type="AlphaFoldDB" id="A0AAX6IIQ1"/>
<accession>A0AAX6IIQ1</accession>